<evidence type="ECO:0000259" key="6">
    <source>
        <dbReference type="PROSITE" id="PS50600"/>
    </source>
</evidence>
<keyword evidence="8" id="KW-1185">Reference proteome</keyword>
<feature type="compositionally biased region" description="Basic and acidic residues" evidence="5">
    <location>
        <begin position="289"/>
        <end position="305"/>
    </location>
</feature>
<protein>
    <recommendedName>
        <fullName evidence="6">Ubiquitin-like protease family profile domain-containing protein</fullName>
    </recommendedName>
</protein>
<dbReference type="PANTHER" id="PTHR12606:SF141">
    <property type="entry name" value="GH15225P-RELATED"/>
    <property type="match status" value="1"/>
</dbReference>
<keyword evidence="4" id="KW-0788">Thiol protease</keyword>
<feature type="domain" description="Ubiquitin-like protease family profile" evidence="6">
    <location>
        <begin position="288"/>
        <end position="528"/>
    </location>
</feature>
<evidence type="ECO:0000313" key="7">
    <source>
        <dbReference type="EMBL" id="KAK7508779.1"/>
    </source>
</evidence>
<feature type="compositionally biased region" description="Basic and acidic residues" evidence="5">
    <location>
        <begin position="155"/>
        <end position="166"/>
    </location>
</feature>
<evidence type="ECO:0000256" key="5">
    <source>
        <dbReference type="SAM" id="MobiDB-lite"/>
    </source>
</evidence>
<feature type="compositionally biased region" description="Basic and acidic residues" evidence="5">
    <location>
        <begin position="177"/>
        <end position="189"/>
    </location>
</feature>
<dbReference type="InterPro" id="IPR003653">
    <property type="entry name" value="Peptidase_C48_C"/>
</dbReference>
<feature type="region of interest" description="Disordered" evidence="5">
    <location>
        <begin position="141"/>
        <end position="245"/>
    </location>
</feature>
<gene>
    <name evidence="7" type="ORF">IWZ03DRAFT_427614</name>
</gene>
<dbReference type="SUPFAM" id="SSF54001">
    <property type="entry name" value="Cysteine proteinases"/>
    <property type="match status" value="1"/>
</dbReference>
<evidence type="ECO:0000256" key="2">
    <source>
        <dbReference type="ARBA" id="ARBA00022670"/>
    </source>
</evidence>
<comment type="similarity">
    <text evidence="1">Belongs to the peptidase C48 family.</text>
</comment>
<keyword evidence="2" id="KW-0645">Protease</keyword>
<name>A0ABR1KCW6_9PEZI</name>
<proteinExistence type="inferred from homology"/>
<keyword evidence="3" id="KW-0378">Hydrolase</keyword>
<dbReference type="PANTHER" id="PTHR12606">
    <property type="entry name" value="SENTRIN/SUMO-SPECIFIC PROTEASE"/>
    <property type="match status" value="1"/>
</dbReference>
<dbReference type="Gene3D" id="3.40.395.10">
    <property type="entry name" value="Adenoviral Proteinase, Chain A"/>
    <property type="match status" value="1"/>
</dbReference>
<feature type="compositionally biased region" description="Pro residues" evidence="5">
    <location>
        <begin position="196"/>
        <end position="224"/>
    </location>
</feature>
<dbReference type="PROSITE" id="PS50600">
    <property type="entry name" value="ULP_PROTEASE"/>
    <property type="match status" value="1"/>
</dbReference>
<evidence type="ECO:0000313" key="8">
    <source>
        <dbReference type="Proteomes" id="UP001363622"/>
    </source>
</evidence>
<evidence type="ECO:0000256" key="1">
    <source>
        <dbReference type="ARBA" id="ARBA00005234"/>
    </source>
</evidence>
<evidence type="ECO:0000256" key="3">
    <source>
        <dbReference type="ARBA" id="ARBA00022801"/>
    </source>
</evidence>
<evidence type="ECO:0000256" key="4">
    <source>
        <dbReference type="ARBA" id="ARBA00022807"/>
    </source>
</evidence>
<dbReference type="Pfam" id="PF02902">
    <property type="entry name" value="Peptidase_C48"/>
    <property type="match status" value="1"/>
</dbReference>
<comment type="caution">
    <text evidence="7">The sequence shown here is derived from an EMBL/GenBank/DDBJ whole genome shotgun (WGS) entry which is preliminary data.</text>
</comment>
<feature type="compositionally biased region" description="Low complexity" evidence="5">
    <location>
        <begin position="312"/>
        <end position="328"/>
    </location>
</feature>
<organism evidence="7 8">
    <name type="scientific">Phyllosticta citriasiana</name>
    <dbReference type="NCBI Taxonomy" id="595635"/>
    <lineage>
        <taxon>Eukaryota</taxon>
        <taxon>Fungi</taxon>
        <taxon>Dikarya</taxon>
        <taxon>Ascomycota</taxon>
        <taxon>Pezizomycotina</taxon>
        <taxon>Dothideomycetes</taxon>
        <taxon>Dothideomycetes incertae sedis</taxon>
        <taxon>Botryosphaeriales</taxon>
        <taxon>Phyllostictaceae</taxon>
        <taxon>Phyllosticta</taxon>
    </lineage>
</organism>
<feature type="region of interest" description="Disordered" evidence="5">
    <location>
        <begin position="270"/>
        <end position="328"/>
    </location>
</feature>
<reference evidence="7 8" key="1">
    <citation type="submission" date="2024-04" db="EMBL/GenBank/DDBJ databases">
        <title>Phyllosticta paracitricarpa is synonymous to the EU quarantine fungus P. citricarpa based on phylogenomic analyses.</title>
        <authorList>
            <consortium name="Lawrence Berkeley National Laboratory"/>
            <person name="Van Ingen-Buijs V.A."/>
            <person name="Van Westerhoven A.C."/>
            <person name="Haridas S."/>
            <person name="Skiadas P."/>
            <person name="Martin F."/>
            <person name="Groenewald J.Z."/>
            <person name="Crous P.W."/>
            <person name="Seidl M.F."/>
        </authorList>
    </citation>
    <scope>NUCLEOTIDE SEQUENCE [LARGE SCALE GENOMIC DNA]</scope>
    <source>
        <strain evidence="7 8">CBS 123371</strain>
    </source>
</reference>
<accession>A0ABR1KCW6</accession>
<dbReference type="EMBL" id="JBBPHU010000026">
    <property type="protein sequence ID" value="KAK7508779.1"/>
    <property type="molecule type" value="Genomic_DNA"/>
</dbReference>
<sequence length="738" mass="81644">MAARLPADLADQLVLLRNLRPQPSSTSPTNATTSKCVTGFLVQFHKMRTLFKQHRLQITKYLDHDTLDAVCVAEATFGRTKPLVLRLSRGPWAFGLDQLRSAFSASVFLSLDFLTELDKFATASGSLVARDTAVAAIGKARDKRTGKTGRPGVSVKRDWAPKDVKDAASTLQSHVSTESRAKRRPENEPAKNSPGPSKPASPGPSRPASPSPPATTPKKPPGLPPAAEHSPLSNRSAKRRRLSPPNFKNIRSFLGAANPLATIIEASPSSSIGSLKRRKLPTATPDEVEYPRKDTSAPRDDHDDQTFGAYQSDSSDAGDFAGDLPSDSSVDMDADAVVDFNTGSLAGSPESHLFNDDQMPDTPNKRCIGREGEEGPTKWALEQLDGSNWLGHTAIWEVLSRFNVESRARLIDVGWPPTTAPEWREWAQKNRFPVAAGCEVVIFPLHLAHRQHWSLITLDMVRRQATVTDSMRDDNEDPNLFEARGQALIRSVGVEDVDSWLLQSRENAPQQNGGNDCGVYVLVNCLYAMQCSSTSPQHVDPALWRFVFKYALGASVGDERILPRPSIADLDKSSDQMTQFQAHRNDLARFRTFERAADEMMRTLAVAYQHVAALPTIGELEEDLQWRKSTALSKLTSGSLIPHDEDDKCRAALTRAIRDREQQIASAKKASCSVEEQRRTVRRVFDLAAKIHKDARQLLGDTELKQWQQRVKLQDEQQEAQRKATELQRCLDGDSSIT</sequence>
<dbReference type="InterPro" id="IPR038765">
    <property type="entry name" value="Papain-like_cys_pep_sf"/>
</dbReference>
<dbReference type="Proteomes" id="UP001363622">
    <property type="component" value="Unassembled WGS sequence"/>
</dbReference>